<feature type="transmembrane region" description="Helical" evidence="6">
    <location>
        <begin position="16"/>
        <end position="36"/>
    </location>
</feature>
<dbReference type="PANTHER" id="PTHR12677:SF59">
    <property type="entry name" value="GOLGI APPARATUS MEMBRANE PROTEIN TVP38-RELATED"/>
    <property type="match status" value="1"/>
</dbReference>
<dbReference type="Proteomes" id="UP000642809">
    <property type="component" value="Unassembled WGS sequence"/>
</dbReference>
<evidence type="ECO:0000256" key="1">
    <source>
        <dbReference type="ARBA" id="ARBA00004651"/>
    </source>
</evidence>
<proteinExistence type="inferred from homology"/>
<feature type="transmembrane region" description="Helical" evidence="6">
    <location>
        <begin position="171"/>
        <end position="189"/>
    </location>
</feature>
<keyword evidence="4 6" id="KW-1133">Transmembrane helix</keyword>
<feature type="domain" description="VTT" evidence="7">
    <location>
        <begin position="74"/>
        <end position="190"/>
    </location>
</feature>
<evidence type="ECO:0000259" key="7">
    <source>
        <dbReference type="Pfam" id="PF09335"/>
    </source>
</evidence>
<keyword evidence="9" id="KW-1185">Reference proteome</keyword>
<comment type="caution">
    <text evidence="8">The sequence shown here is derived from an EMBL/GenBank/DDBJ whole genome shotgun (WGS) entry which is preliminary data.</text>
</comment>
<comment type="similarity">
    <text evidence="6">Belongs to the TVP38/TMEM64 family.</text>
</comment>
<dbReference type="InterPro" id="IPR015414">
    <property type="entry name" value="TMEM64"/>
</dbReference>
<reference evidence="8" key="2">
    <citation type="submission" date="2020-09" db="EMBL/GenBank/DDBJ databases">
        <authorList>
            <person name="Sun Q."/>
            <person name="Kim S."/>
        </authorList>
    </citation>
    <scope>NUCLEOTIDE SEQUENCE</scope>
    <source>
        <strain evidence="8">KCTC 23224</strain>
    </source>
</reference>
<accession>A0A8J3CZH6</accession>
<protein>
    <recommendedName>
        <fullName evidence="6">TVP38/TMEM64 family membrane protein</fullName>
    </recommendedName>
</protein>
<evidence type="ECO:0000256" key="4">
    <source>
        <dbReference type="ARBA" id="ARBA00022989"/>
    </source>
</evidence>
<dbReference type="AlphaFoldDB" id="A0A8J3CZH6"/>
<dbReference type="PANTHER" id="PTHR12677">
    <property type="entry name" value="GOLGI APPARATUS MEMBRANE PROTEIN TVP38-RELATED"/>
    <property type="match status" value="1"/>
</dbReference>
<feature type="transmembrane region" description="Helical" evidence="6">
    <location>
        <begin position="56"/>
        <end position="82"/>
    </location>
</feature>
<feature type="transmembrane region" description="Helical" evidence="6">
    <location>
        <begin position="209"/>
        <end position="227"/>
    </location>
</feature>
<dbReference type="GO" id="GO:0005886">
    <property type="term" value="C:plasma membrane"/>
    <property type="evidence" value="ECO:0007669"/>
    <property type="project" value="UniProtKB-SubCell"/>
</dbReference>
<evidence type="ECO:0000256" key="2">
    <source>
        <dbReference type="ARBA" id="ARBA00022475"/>
    </source>
</evidence>
<sequence>MRSIIKEFKTGIQENLFLGLAILWVSIMPSLGTLIATPLVLKGSNYLAKFPWLNPFSLLVTCIFLTLLMGLALLPTTMVAVFSGFLFGWKIIPWLVASYAAASLLGYFWGRMVTKEGLDFLIKRYPQVGTAIAERSHSIPQLIFFIRISPVIPFALSNLLFAFVQTGWKKLLIWGTIGMLPRTLVAFYTGTIANDLFDAINQGDDRLKIWIFIGFLIVSTWGIWKVIRSRN</sequence>
<evidence type="ECO:0000313" key="8">
    <source>
        <dbReference type="EMBL" id="GHB42753.1"/>
    </source>
</evidence>
<keyword evidence="2 6" id="KW-1003">Cell membrane</keyword>
<evidence type="ECO:0000313" key="9">
    <source>
        <dbReference type="Proteomes" id="UP000642809"/>
    </source>
</evidence>
<keyword evidence="5 6" id="KW-0472">Membrane</keyword>
<feature type="transmembrane region" description="Helical" evidence="6">
    <location>
        <begin position="142"/>
        <end position="164"/>
    </location>
</feature>
<dbReference type="EMBL" id="BMYF01000015">
    <property type="protein sequence ID" value="GHB42753.1"/>
    <property type="molecule type" value="Genomic_DNA"/>
</dbReference>
<organism evidence="8 9">
    <name type="scientific">Mongoliitalea lutea</name>
    <dbReference type="NCBI Taxonomy" id="849756"/>
    <lineage>
        <taxon>Bacteria</taxon>
        <taxon>Pseudomonadati</taxon>
        <taxon>Bacteroidota</taxon>
        <taxon>Cytophagia</taxon>
        <taxon>Cytophagales</taxon>
        <taxon>Cyclobacteriaceae</taxon>
        <taxon>Mongoliitalea</taxon>
    </lineage>
</organism>
<dbReference type="RefSeq" id="WP_189582967.1">
    <property type="nucleotide sequence ID" value="NZ_BMYF01000015.1"/>
</dbReference>
<gene>
    <name evidence="8" type="ORF">GCM10008106_24740</name>
</gene>
<reference evidence="8" key="1">
    <citation type="journal article" date="2014" name="Int. J. Syst. Evol. Microbiol.">
        <title>Complete genome sequence of Corynebacterium casei LMG S-19264T (=DSM 44701T), isolated from a smear-ripened cheese.</title>
        <authorList>
            <consortium name="US DOE Joint Genome Institute (JGI-PGF)"/>
            <person name="Walter F."/>
            <person name="Albersmeier A."/>
            <person name="Kalinowski J."/>
            <person name="Ruckert C."/>
        </authorList>
    </citation>
    <scope>NUCLEOTIDE SEQUENCE</scope>
    <source>
        <strain evidence="8">KCTC 23224</strain>
    </source>
</reference>
<keyword evidence="3 6" id="KW-0812">Transmembrane</keyword>
<evidence type="ECO:0000256" key="5">
    <source>
        <dbReference type="ARBA" id="ARBA00023136"/>
    </source>
</evidence>
<evidence type="ECO:0000256" key="6">
    <source>
        <dbReference type="RuleBase" id="RU366058"/>
    </source>
</evidence>
<evidence type="ECO:0000256" key="3">
    <source>
        <dbReference type="ARBA" id="ARBA00022692"/>
    </source>
</evidence>
<feature type="transmembrane region" description="Helical" evidence="6">
    <location>
        <begin position="91"/>
        <end position="110"/>
    </location>
</feature>
<name>A0A8J3CZH6_9BACT</name>
<dbReference type="Pfam" id="PF09335">
    <property type="entry name" value="VTT_dom"/>
    <property type="match status" value="1"/>
</dbReference>
<comment type="subcellular location">
    <subcellularLocation>
        <location evidence="1 6">Cell membrane</location>
        <topology evidence="1 6">Multi-pass membrane protein</topology>
    </subcellularLocation>
</comment>
<dbReference type="InterPro" id="IPR032816">
    <property type="entry name" value="VTT_dom"/>
</dbReference>